<feature type="compositionally biased region" description="Low complexity" evidence="1">
    <location>
        <begin position="900"/>
        <end position="913"/>
    </location>
</feature>
<organism evidence="2 3">
    <name type="scientific">Colletotrichum simmondsii</name>
    <dbReference type="NCBI Taxonomy" id="703756"/>
    <lineage>
        <taxon>Eukaryota</taxon>
        <taxon>Fungi</taxon>
        <taxon>Dikarya</taxon>
        <taxon>Ascomycota</taxon>
        <taxon>Pezizomycotina</taxon>
        <taxon>Sordariomycetes</taxon>
        <taxon>Hypocreomycetidae</taxon>
        <taxon>Glomerellales</taxon>
        <taxon>Glomerellaceae</taxon>
        <taxon>Colletotrichum</taxon>
        <taxon>Colletotrichum acutatum species complex</taxon>
    </lineage>
</organism>
<accession>A0A135SQF7</accession>
<evidence type="ECO:0000313" key="3">
    <source>
        <dbReference type="Proteomes" id="UP000070328"/>
    </source>
</evidence>
<name>A0A135SQF7_9PEZI</name>
<feature type="compositionally biased region" description="Polar residues" evidence="1">
    <location>
        <begin position="371"/>
        <end position="381"/>
    </location>
</feature>
<feature type="compositionally biased region" description="Basic and acidic residues" evidence="1">
    <location>
        <begin position="392"/>
        <end position="413"/>
    </location>
</feature>
<feature type="region of interest" description="Disordered" evidence="1">
    <location>
        <begin position="1190"/>
        <end position="1222"/>
    </location>
</feature>
<feature type="compositionally biased region" description="Polar residues" evidence="1">
    <location>
        <begin position="955"/>
        <end position="973"/>
    </location>
</feature>
<keyword evidence="3" id="KW-1185">Reference proteome</keyword>
<reference evidence="2 3" key="1">
    <citation type="submission" date="2014-02" db="EMBL/GenBank/DDBJ databases">
        <title>The genome sequence of Colletotrichum simmondsii CBS122122.</title>
        <authorList>
            <person name="Baroncelli R."/>
            <person name="Thon M.R."/>
        </authorList>
    </citation>
    <scope>NUCLEOTIDE SEQUENCE [LARGE SCALE GENOMIC DNA]</scope>
    <source>
        <strain evidence="2 3">CBS122122</strain>
    </source>
</reference>
<evidence type="ECO:0000256" key="1">
    <source>
        <dbReference type="SAM" id="MobiDB-lite"/>
    </source>
</evidence>
<proteinExistence type="predicted"/>
<dbReference type="OrthoDB" id="5419922at2759"/>
<feature type="region of interest" description="Disordered" evidence="1">
    <location>
        <begin position="894"/>
        <end position="926"/>
    </location>
</feature>
<feature type="region of interest" description="Disordered" evidence="1">
    <location>
        <begin position="995"/>
        <end position="1031"/>
    </location>
</feature>
<feature type="compositionally biased region" description="Polar residues" evidence="1">
    <location>
        <begin position="442"/>
        <end position="481"/>
    </location>
</feature>
<feature type="region of interest" description="Disordered" evidence="1">
    <location>
        <begin position="1270"/>
        <end position="1299"/>
    </location>
</feature>
<feature type="compositionally biased region" description="Polar residues" evidence="1">
    <location>
        <begin position="915"/>
        <end position="925"/>
    </location>
</feature>
<feature type="region of interest" description="Disordered" evidence="1">
    <location>
        <begin position="371"/>
        <end position="633"/>
    </location>
</feature>
<protein>
    <submittedName>
        <fullName evidence="2">Protamine P1</fullName>
    </submittedName>
</protein>
<feature type="region of interest" description="Disordered" evidence="1">
    <location>
        <begin position="1383"/>
        <end position="1419"/>
    </location>
</feature>
<evidence type="ECO:0000313" key="2">
    <source>
        <dbReference type="EMBL" id="KXH38027.1"/>
    </source>
</evidence>
<feature type="compositionally biased region" description="Acidic residues" evidence="1">
    <location>
        <begin position="1271"/>
        <end position="1297"/>
    </location>
</feature>
<dbReference type="Proteomes" id="UP000070328">
    <property type="component" value="Unassembled WGS sequence"/>
</dbReference>
<feature type="region of interest" description="Disordered" evidence="1">
    <location>
        <begin position="692"/>
        <end position="726"/>
    </location>
</feature>
<feature type="compositionally biased region" description="Polar residues" evidence="1">
    <location>
        <begin position="710"/>
        <end position="726"/>
    </location>
</feature>
<sequence length="1469" mass="160849">MQNGKPKKMAKKLLAKSPLLRPLPAVTFGRDMGKKRPQVAVSTVTDQPLDGTRPGHGRDPKFPDRPMALIVLSSRGGSVLTTCATADAPATATAKTKSIKHDITCGPALDAITRTGSRRLVNVHGHRAAQYGTSLSVHVCAVRWIWGLSPFNDRRPQSGPPPGANATVALPTSPLLRPRFVSKTHDFLRQKSFRTNTMDMKDGWRVRRLDDEPMYCDAPHDDSDILCASFDHEDLESLKERRRRYEEAATRFLQGHTPRLLSTVLRGPFEGPDAKGWVNPWQSSLNPTLAATRSPPPAAVVKTITEIEETIVEEVDAEDAASCHLPSPRSLDQPNISPHPFMETDELERVEAWRNTTESVSDTQEFAWSLEASLSQPQSQTQRKRRSTGSEWLRRQDTKRRKADDTNSLREDSAATQRDGARLSQNDMQKQVDAAMEDETASLESSQINPQTPRKVLNSSASRPHQQPLSQISNKHASTAQDEIPAPLSTPIQTPQSNRKAVVNAGNDAPSSSVFTVVKGEERSEFETQQDESFLFRARPRNHPLNTLKSSPLKRMSSGQVSSAASTSSSESDSQGDVQDLEGDTCMADDTKATSPGSSEEGEDQLSPGKDIAQGGESGESISKPLGSDIALDAMETEVYPTKTTDGEVPEMVEDLDQHLPVETAATAGIADLTSSQEPTVVAIAASQDQEEILVPKEARPVPQPPTPEIQATSPKEPASQTSSSFAGILPNLFPQSPWSKLSQFLIPRTPRPPSTTGQSHEQLTSVNTFAAEGFNASRTPATPFTASVVETSMSVDGTPDRTVERPSLCTADRLVDAANLHNSPAVPASQQSPWNMDLPVIAQPQQQQQPRDSDATSAIDPSCQSPWTASPIKLRQAAQEALMSKLFNVAEPASPSPLTPTATMTPTGPAVTIEQPNNTDTSEPVSPEPIFSIKSFANFLSPSPEKPRRHLNKTRLSSGHLPSTQNLIGATTNNPWQSVQKSAKRVRWALLPNEVEGEESLESRDPHTPTTQRAASPPPETAVADLPTGEDDQYKKHFQAVSLRKRLHHHLLPSASQQVLQSPGPMAMAEAFVSADSFRAPPAPVAFVHVDDALLAQDNADTQESAVDDVDDVLRNLNEFIEMVDVEADLARAKEEEQKQVEKQQQQRTSQPTGREGANSLHNDREEALQRIRNPIRVARDGITLRYIQRVRNGPHDPRHGQRREPYLGAPHQIPHEPDAETRLRRRRPRFRERAEEEVGAHAFRHGERAEVANVQAVDEALQAAVGAEDVLDAEDDDQDADDEDGEEGEPEDGGEDFAAGAAKNVAEDDVAVEGEAGFLDLLFSCKSSAFKCHTAPARKLSDFLPYHPEKVPKSRDDCFSFERVVRLVVVGIIAQSVGDSPRCRGDDGNYGDLGEGRDTDDEEAEKYVERPDGTQRRPTQLEVWQAGRRLQGAVKHVECSRGTHTRLAMGFGYTVRPKFECLSKPHV</sequence>
<dbReference type="EMBL" id="JFBX01000473">
    <property type="protein sequence ID" value="KXH38027.1"/>
    <property type="molecule type" value="Genomic_DNA"/>
</dbReference>
<gene>
    <name evidence="2" type="ORF">CSIM01_04517</name>
</gene>
<feature type="compositionally biased region" description="Polar residues" evidence="1">
    <location>
        <begin position="490"/>
        <end position="499"/>
    </location>
</feature>
<feature type="region of interest" description="Disordered" evidence="1">
    <location>
        <begin position="317"/>
        <end position="340"/>
    </location>
</feature>
<feature type="compositionally biased region" description="Low complexity" evidence="1">
    <location>
        <begin position="557"/>
        <end position="578"/>
    </location>
</feature>
<comment type="caution">
    <text evidence="2">The sequence shown here is derived from an EMBL/GenBank/DDBJ whole genome shotgun (WGS) entry which is preliminary data.</text>
</comment>
<feature type="region of interest" description="Disordered" evidence="1">
    <location>
        <begin position="844"/>
        <end position="869"/>
    </location>
</feature>
<feature type="region of interest" description="Disordered" evidence="1">
    <location>
        <begin position="1135"/>
        <end position="1166"/>
    </location>
</feature>
<feature type="compositionally biased region" description="Basic and acidic residues" evidence="1">
    <location>
        <begin position="1195"/>
        <end position="1207"/>
    </location>
</feature>
<feature type="region of interest" description="Disordered" evidence="1">
    <location>
        <begin position="942"/>
        <end position="973"/>
    </location>
</feature>
<feature type="region of interest" description="Disordered" evidence="1">
    <location>
        <begin position="25"/>
        <end position="64"/>
    </location>
</feature>
<feature type="compositionally biased region" description="Basic and acidic residues" evidence="1">
    <location>
        <begin position="1407"/>
        <end position="1417"/>
    </location>
</feature>